<name>A0A6A3JCT2_9STRA</name>
<organism evidence="3 6">
    <name type="scientific">Phytophthora fragariae</name>
    <dbReference type="NCBI Taxonomy" id="53985"/>
    <lineage>
        <taxon>Eukaryota</taxon>
        <taxon>Sar</taxon>
        <taxon>Stramenopiles</taxon>
        <taxon>Oomycota</taxon>
        <taxon>Peronosporomycetes</taxon>
        <taxon>Peronosporales</taxon>
        <taxon>Peronosporaceae</taxon>
        <taxon>Phytophthora</taxon>
    </lineage>
</organism>
<dbReference type="Proteomes" id="UP000460718">
    <property type="component" value="Unassembled WGS sequence"/>
</dbReference>
<evidence type="ECO:0000313" key="6">
    <source>
        <dbReference type="Proteomes" id="UP000460718"/>
    </source>
</evidence>
<dbReference type="Proteomes" id="UP000488956">
    <property type="component" value="Unassembled WGS sequence"/>
</dbReference>
<evidence type="ECO:0000313" key="5">
    <source>
        <dbReference type="EMBL" id="KAE9223707.1"/>
    </source>
</evidence>
<keyword evidence="2" id="KW-0732">Signal</keyword>
<accession>A0A6A3JCT2</accession>
<feature type="chain" id="PRO_5036164558" description="Secreted protein" evidence="2">
    <location>
        <begin position="22"/>
        <end position="124"/>
    </location>
</feature>
<evidence type="ECO:0000256" key="2">
    <source>
        <dbReference type="SAM" id="SignalP"/>
    </source>
</evidence>
<comment type="caution">
    <text evidence="3">The sequence shown here is derived from an EMBL/GenBank/DDBJ whole genome shotgun (WGS) entry which is preliminary data.</text>
</comment>
<feature type="signal peptide" evidence="2">
    <location>
        <begin position="1"/>
        <end position="21"/>
    </location>
</feature>
<proteinExistence type="predicted"/>
<dbReference type="EMBL" id="QXFX01001401">
    <property type="protein sequence ID" value="KAE9090900.1"/>
    <property type="molecule type" value="Genomic_DNA"/>
</dbReference>
<gene>
    <name evidence="5" type="ORF">PF004_g12441</name>
    <name evidence="4" type="ORF">PF010_g18412</name>
    <name evidence="3" type="ORF">PF011_g17288</name>
</gene>
<reference evidence="6 7" key="1">
    <citation type="submission" date="2018-09" db="EMBL/GenBank/DDBJ databases">
        <title>Genomic investigation of the strawberry pathogen Phytophthora fragariae indicates pathogenicity is determined by transcriptional variation in three key races.</title>
        <authorList>
            <person name="Adams T.M."/>
            <person name="Armitage A.D."/>
            <person name="Sobczyk M.K."/>
            <person name="Bates H.J."/>
            <person name="Dunwell J.M."/>
            <person name="Nellist C.F."/>
            <person name="Harrison R.J."/>
        </authorList>
    </citation>
    <scope>NUCLEOTIDE SEQUENCE [LARGE SCALE GENOMIC DNA]</scope>
    <source>
        <strain evidence="5 7">BC-23</strain>
        <strain evidence="4 8">ONT-3</strain>
        <strain evidence="3 6">SCRP245</strain>
    </source>
</reference>
<feature type="region of interest" description="Disordered" evidence="1">
    <location>
        <begin position="105"/>
        <end position="124"/>
    </location>
</feature>
<evidence type="ECO:0008006" key="9">
    <source>
        <dbReference type="Google" id="ProtNLM"/>
    </source>
</evidence>
<evidence type="ECO:0000313" key="4">
    <source>
        <dbReference type="EMBL" id="KAE9090900.1"/>
    </source>
</evidence>
<sequence length="124" mass="14018">MFLRPGLSAFSFCLFTASCSASHTNEQSIDVAGRTPKQRRLDWTRRSLRRVVGSDLNTGIAWVDQCTCSPCGRRRCRGVWRRVGWLRRGAGDRIQRHGLLVMSFTSSSSPPRVSHEAQWGGPRR</sequence>
<dbReference type="EMBL" id="QXFW01001295">
    <property type="protein sequence ID" value="KAE8993076.1"/>
    <property type="molecule type" value="Genomic_DNA"/>
</dbReference>
<evidence type="ECO:0000313" key="7">
    <source>
        <dbReference type="Proteomes" id="UP000476176"/>
    </source>
</evidence>
<evidence type="ECO:0000313" key="8">
    <source>
        <dbReference type="Proteomes" id="UP000488956"/>
    </source>
</evidence>
<evidence type="ECO:0000256" key="1">
    <source>
        <dbReference type="SAM" id="MobiDB-lite"/>
    </source>
</evidence>
<dbReference type="PROSITE" id="PS51257">
    <property type="entry name" value="PROKAR_LIPOPROTEIN"/>
    <property type="match status" value="1"/>
</dbReference>
<protein>
    <recommendedName>
        <fullName evidence="9">Secreted protein</fullName>
    </recommendedName>
</protein>
<dbReference type="EMBL" id="QXGC01000711">
    <property type="protein sequence ID" value="KAE9223707.1"/>
    <property type="molecule type" value="Genomic_DNA"/>
</dbReference>
<dbReference type="AlphaFoldDB" id="A0A6A3JCT2"/>
<dbReference type="Proteomes" id="UP000476176">
    <property type="component" value="Unassembled WGS sequence"/>
</dbReference>
<evidence type="ECO:0000313" key="3">
    <source>
        <dbReference type="EMBL" id="KAE8993076.1"/>
    </source>
</evidence>